<evidence type="ECO:0000256" key="3">
    <source>
        <dbReference type="ARBA" id="ARBA00022729"/>
    </source>
</evidence>
<keyword evidence="5 11" id="KW-0130">Cell adhesion</keyword>
<evidence type="ECO:0000256" key="5">
    <source>
        <dbReference type="ARBA" id="ARBA00022889"/>
    </source>
</evidence>
<feature type="repeat" description="FG-GAP" evidence="10">
    <location>
        <begin position="252"/>
        <end position="309"/>
    </location>
</feature>
<evidence type="ECO:0000256" key="6">
    <source>
        <dbReference type="ARBA" id="ARBA00023037"/>
    </source>
</evidence>
<dbReference type="AlphaFoldDB" id="A0A4C2A8U7"/>
<keyword evidence="7" id="KW-0472">Membrane</keyword>
<dbReference type="PANTHER" id="PTHR23220:SF83">
    <property type="entry name" value="INTEGRIN ALPHA-PS3-RELATED"/>
    <property type="match status" value="1"/>
</dbReference>
<evidence type="ECO:0000256" key="4">
    <source>
        <dbReference type="ARBA" id="ARBA00022737"/>
    </source>
</evidence>
<name>A0A4C2A8U7_EUMVA</name>
<evidence type="ECO:0000256" key="11">
    <source>
        <dbReference type="RuleBase" id="RU003762"/>
    </source>
</evidence>
<dbReference type="InterPro" id="IPR032695">
    <property type="entry name" value="Integrin_dom_sf"/>
</dbReference>
<dbReference type="Proteomes" id="UP000299102">
    <property type="component" value="Unassembled WGS sequence"/>
</dbReference>
<dbReference type="InterPro" id="IPR013517">
    <property type="entry name" value="FG-GAP"/>
</dbReference>
<dbReference type="GO" id="GO:0005178">
    <property type="term" value="F:integrin binding"/>
    <property type="evidence" value="ECO:0007669"/>
    <property type="project" value="TreeGrafter"/>
</dbReference>
<protein>
    <submittedName>
        <fullName evidence="12">Integrin alpha-PS3</fullName>
    </submittedName>
</protein>
<dbReference type="Gene3D" id="2.130.10.130">
    <property type="entry name" value="Integrin alpha, N-terminal"/>
    <property type="match status" value="1"/>
</dbReference>
<reference evidence="12 13" key="1">
    <citation type="journal article" date="2019" name="Commun. Biol.">
        <title>The bagworm genome reveals a unique fibroin gene that provides high tensile strength.</title>
        <authorList>
            <person name="Kono N."/>
            <person name="Nakamura H."/>
            <person name="Ohtoshi R."/>
            <person name="Tomita M."/>
            <person name="Numata K."/>
            <person name="Arakawa K."/>
        </authorList>
    </citation>
    <scope>NUCLEOTIDE SEQUENCE [LARGE SCALE GENOMIC DNA]</scope>
</reference>
<keyword evidence="6 11" id="KW-0401">Integrin</keyword>
<comment type="similarity">
    <text evidence="2 11">Belongs to the integrin alpha chain family.</text>
</comment>
<keyword evidence="9" id="KW-0325">Glycoprotein</keyword>
<dbReference type="Pfam" id="PF01839">
    <property type="entry name" value="FG-GAP"/>
    <property type="match status" value="2"/>
</dbReference>
<comment type="caution">
    <text evidence="12">The sequence shown here is derived from an EMBL/GenBank/DDBJ whole genome shotgun (WGS) entry which is preliminary data.</text>
</comment>
<keyword evidence="8 11" id="KW-0675">Receptor</keyword>
<evidence type="ECO:0000313" key="12">
    <source>
        <dbReference type="EMBL" id="GBP95609.1"/>
    </source>
</evidence>
<dbReference type="GO" id="GO:0009897">
    <property type="term" value="C:external side of plasma membrane"/>
    <property type="evidence" value="ECO:0007669"/>
    <property type="project" value="TreeGrafter"/>
</dbReference>
<sequence length="570" mass="60667">MCQFCTCGELGVRGGKPCYRSRTQSTSSPCTEISFPPLAMRLFRTNVSNLWPAGRIRVAIGYYVKTGCAVVKTKRGTVADNRAGSANVSPPNRLSKHTIRAGGVVEYRLSDRAWAEHHRARSITVPTADLKKISEEYFGYSVESGVFEPGGETLYVAGAPRGAAGRGRVLIFKPSDKEMLLPNIKSSLEGTQLGTYFGASLLCVDLNADGRADVLVGAPNYVSQHDKFSYDQGAVYVYLTDSKESDLKLNAAGSVRGSGASGARFGSALAALGDVDGDGHPEVAVGAPWEESGRGAVYVYSAHAQSLRTTHAQRISPSGARGFGIAISKGLDIDGNGCNDLAVGAYASDETYLFRCVPTITIKVSIDAPRALEYTKNITKFTALFSVDVDSTTAWPNVKLDLSATISVDKGEGRAYLIEDSKYKIAATPKLNSCERRTVVIKENSDLSRPINLAVDVIPQRGKSSLYSSNKVRLSNSSVTHSSSNIQLTGDCGEDLICQPEIIVQLKDLESSLYIPGSGDRVGAVATVINAGEPAYGAVVNFSLPAAPKKVPSSCEMLASNMTCKVPSPE</sequence>
<keyword evidence="13" id="KW-1185">Reference proteome</keyword>
<dbReference type="OrthoDB" id="5317514at2759"/>
<dbReference type="PANTHER" id="PTHR23220">
    <property type="entry name" value="INTEGRIN ALPHA"/>
    <property type="match status" value="1"/>
</dbReference>
<dbReference type="SUPFAM" id="SSF69179">
    <property type="entry name" value="Integrin domains"/>
    <property type="match status" value="1"/>
</dbReference>
<feature type="repeat" description="FG-GAP" evidence="10">
    <location>
        <begin position="183"/>
        <end position="247"/>
    </location>
</feature>
<dbReference type="STRING" id="151549.A0A4C2A8U7"/>
<dbReference type="PROSITE" id="PS51470">
    <property type="entry name" value="FG_GAP"/>
    <property type="match status" value="2"/>
</dbReference>
<keyword evidence="4" id="KW-0677">Repeat</keyword>
<evidence type="ECO:0000256" key="10">
    <source>
        <dbReference type="PROSITE-ProRule" id="PRU00803"/>
    </source>
</evidence>
<evidence type="ECO:0000256" key="1">
    <source>
        <dbReference type="ARBA" id="ARBA00004479"/>
    </source>
</evidence>
<dbReference type="GO" id="GO:0007160">
    <property type="term" value="P:cell-matrix adhesion"/>
    <property type="evidence" value="ECO:0007669"/>
    <property type="project" value="TreeGrafter"/>
</dbReference>
<evidence type="ECO:0000256" key="7">
    <source>
        <dbReference type="ARBA" id="ARBA00023136"/>
    </source>
</evidence>
<organism evidence="12 13">
    <name type="scientific">Eumeta variegata</name>
    <name type="common">Bagworm moth</name>
    <name type="synonym">Eumeta japonica</name>
    <dbReference type="NCBI Taxonomy" id="151549"/>
    <lineage>
        <taxon>Eukaryota</taxon>
        <taxon>Metazoa</taxon>
        <taxon>Ecdysozoa</taxon>
        <taxon>Arthropoda</taxon>
        <taxon>Hexapoda</taxon>
        <taxon>Insecta</taxon>
        <taxon>Pterygota</taxon>
        <taxon>Neoptera</taxon>
        <taxon>Endopterygota</taxon>
        <taxon>Lepidoptera</taxon>
        <taxon>Glossata</taxon>
        <taxon>Ditrysia</taxon>
        <taxon>Tineoidea</taxon>
        <taxon>Psychidae</taxon>
        <taxon>Oiketicinae</taxon>
        <taxon>Eumeta</taxon>
    </lineage>
</organism>
<dbReference type="SUPFAM" id="SSF69318">
    <property type="entry name" value="Integrin alpha N-terminal domain"/>
    <property type="match status" value="1"/>
</dbReference>
<dbReference type="GO" id="GO:0007229">
    <property type="term" value="P:integrin-mediated signaling pathway"/>
    <property type="evidence" value="ECO:0007669"/>
    <property type="project" value="UniProtKB-KW"/>
</dbReference>
<dbReference type="SMART" id="SM00191">
    <property type="entry name" value="Int_alpha"/>
    <property type="match status" value="4"/>
</dbReference>
<dbReference type="GO" id="GO:0007157">
    <property type="term" value="P:heterophilic cell-cell adhesion via plasma membrane cell adhesion molecules"/>
    <property type="evidence" value="ECO:0007669"/>
    <property type="project" value="UniProtKB-ARBA"/>
</dbReference>
<dbReference type="GO" id="GO:0008305">
    <property type="term" value="C:integrin complex"/>
    <property type="evidence" value="ECO:0007669"/>
    <property type="project" value="InterPro"/>
</dbReference>
<comment type="subcellular location">
    <subcellularLocation>
        <location evidence="1 11">Membrane</location>
        <topology evidence="1 11">Single-pass type I membrane protein</topology>
    </subcellularLocation>
</comment>
<evidence type="ECO:0000256" key="9">
    <source>
        <dbReference type="ARBA" id="ARBA00023180"/>
    </source>
</evidence>
<dbReference type="EMBL" id="BGZK01002658">
    <property type="protein sequence ID" value="GBP95609.1"/>
    <property type="molecule type" value="Genomic_DNA"/>
</dbReference>
<dbReference type="GO" id="GO:0033627">
    <property type="term" value="P:cell adhesion mediated by integrin"/>
    <property type="evidence" value="ECO:0007669"/>
    <property type="project" value="TreeGrafter"/>
</dbReference>
<evidence type="ECO:0000256" key="8">
    <source>
        <dbReference type="ARBA" id="ARBA00023170"/>
    </source>
</evidence>
<gene>
    <name evidence="12" type="primary">scb</name>
    <name evidence="12" type="ORF">EVAR_57014_1</name>
</gene>
<accession>A0A4C2A8U7</accession>
<proteinExistence type="inferred from homology"/>
<dbReference type="InterPro" id="IPR000413">
    <property type="entry name" value="Integrin_alpha"/>
</dbReference>
<dbReference type="PRINTS" id="PR01185">
    <property type="entry name" value="INTEGRINA"/>
</dbReference>
<dbReference type="InterPro" id="IPR013519">
    <property type="entry name" value="Int_alpha_beta-p"/>
</dbReference>
<keyword evidence="3" id="KW-0732">Signal</keyword>
<evidence type="ECO:0000256" key="2">
    <source>
        <dbReference type="ARBA" id="ARBA00008054"/>
    </source>
</evidence>
<dbReference type="InterPro" id="IPR028994">
    <property type="entry name" value="Integrin_alpha_N"/>
</dbReference>
<evidence type="ECO:0000313" key="13">
    <source>
        <dbReference type="Proteomes" id="UP000299102"/>
    </source>
</evidence>